<evidence type="ECO:0000313" key="2">
    <source>
        <dbReference type="EMBL" id="TFE37650.1"/>
    </source>
</evidence>
<dbReference type="EMBL" id="SNVI01000005">
    <property type="protein sequence ID" value="TFE37650.1"/>
    <property type="molecule type" value="Genomic_DNA"/>
</dbReference>
<keyword evidence="1" id="KW-0472">Membrane</keyword>
<feature type="transmembrane region" description="Helical" evidence="1">
    <location>
        <begin position="56"/>
        <end position="73"/>
    </location>
</feature>
<organism evidence="2 3">
    <name type="scientific">Paraburkholderia dipogonis</name>
    <dbReference type="NCBI Taxonomy" id="1211383"/>
    <lineage>
        <taxon>Bacteria</taxon>
        <taxon>Pseudomonadati</taxon>
        <taxon>Pseudomonadota</taxon>
        <taxon>Betaproteobacteria</taxon>
        <taxon>Burkholderiales</taxon>
        <taxon>Burkholderiaceae</taxon>
        <taxon>Paraburkholderia</taxon>
    </lineage>
</organism>
<protein>
    <submittedName>
        <fullName evidence="2">Uncharacterized protein</fullName>
    </submittedName>
</protein>
<accession>A0A4Y8MJK4</accession>
<keyword evidence="1" id="KW-0812">Transmembrane</keyword>
<dbReference type="RefSeq" id="WP_134466172.1">
    <property type="nucleotide sequence ID" value="NZ_JBHMFL010000152.1"/>
</dbReference>
<gene>
    <name evidence="2" type="ORF">E2553_40285</name>
</gene>
<evidence type="ECO:0000256" key="1">
    <source>
        <dbReference type="SAM" id="Phobius"/>
    </source>
</evidence>
<dbReference type="Proteomes" id="UP000297385">
    <property type="component" value="Unassembled WGS sequence"/>
</dbReference>
<comment type="caution">
    <text evidence="2">The sequence shown here is derived from an EMBL/GenBank/DDBJ whole genome shotgun (WGS) entry which is preliminary data.</text>
</comment>
<sequence length="155" mass="17925">MHGKRDLVRTFKLRGYEIPAANARVFLHLAGILVVPLAWIGAAWLWSPESPHRHRLVLWALCWAFVWMVFFYVRNIAVREEVQQGLHDPLYGPHLMRMRQREFDQSKARKQLNVLYVIAFAVVAAIVGLQAIGIDPLPHLSKRPVMRMSLEHSGR</sequence>
<evidence type="ECO:0000313" key="3">
    <source>
        <dbReference type="Proteomes" id="UP000297385"/>
    </source>
</evidence>
<dbReference type="AlphaFoldDB" id="A0A4Y8MJK4"/>
<reference evidence="2 3" key="1">
    <citation type="submission" date="2019-03" db="EMBL/GenBank/DDBJ databases">
        <title>Complete Genome Sequence of Paraburkholderia dipogonis ICMP 19430T, a Nitrogen-fixing Symbiont of the South African Invasive Legume Dipogon lignosus in New Zealand.</title>
        <authorList>
            <person name="De Meyer S.E."/>
        </authorList>
    </citation>
    <scope>NUCLEOTIDE SEQUENCE [LARGE SCALE GENOMIC DNA]</scope>
    <source>
        <strain evidence="2 3">ICMP 19430</strain>
    </source>
</reference>
<name>A0A4Y8MJK4_9BURK</name>
<dbReference type="GeneID" id="97309487"/>
<feature type="transmembrane region" description="Helical" evidence="1">
    <location>
        <begin position="114"/>
        <end position="134"/>
    </location>
</feature>
<keyword evidence="1" id="KW-1133">Transmembrane helix</keyword>
<feature type="transmembrane region" description="Helical" evidence="1">
    <location>
        <begin position="21"/>
        <end position="44"/>
    </location>
</feature>
<proteinExistence type="predicted"/>